<dbReference type="EMBL" id="MUYU01000025">
    <property type="protein sequence ID" value="OOS22952.1"/>
    <property type="molecule type" value="Genomic_DNA"/>
</dbReference>
<evidence type="ECO:0000313" key="2">
    <source>
        <dbReference type="Proteomes" id="UP000189800"/>
    </source>
</evidence>
<name>A0A1T0CKS7_9GAMM</name>
<sequence>MLILWGGKLLDNYDNSCSAKHHEQTTDEQAWQIIKARIAKANTGIGLTIDSTQARRQIRERLVNKAIAMNLMNNQA</sequence>
<accession>A0A1T0CKS7</accession>
<evidence type="ECO:0000313" key="1">
    <source>
        <dbReference type="EMBL" id="OOS22952.1"/>
    </source>
</evidence>
<dbReference type="STRING" id="470453.B0680_09065"/>
<proteinExistence type="predicted"/>
<protein>
    <submittedName>
        <fullName evidence="1">Uncharacterized protein</fullName>
    </submittedName>
</protein>
<organism evidence="1 2">
    <name type="scientific">Moraxella pluranimalium</name>
    <dbReference type="NCBI Taxonomy" id="470453"/>
    <lineage>
        <taxon>Bacteria</taxon>
        <taxon>Pseudomonadati</taxon>
        <taxon>Pseudomonadota</taxon>
        <taxon>Gammaproteobacteria</taxon>
        <taxon>Moraxellales</taxon>
        <taxon>Moraxellaceae</taxon>
        <taxon>Moraxella</taxon>
    </lineage>
</organism>
<keyword evidence="2" id="KW-1185">Reference proteome</keyword>
<comment type="caution">
    <text evidence="1">The sequence shown here is derived from an EMBL/GenBank/DDBJ whole genome shotgun (WGS) entry which is preliminary data.</text>
</comment>
<reference evidence="1 2" key="1">
    <citation type="submission" date="2017-02" db="EMBL/GenBank/DDBJ databases">
        <title>Draft genome sequence of Moraxella pluranimalium CCUG 54913T type strain.</title>
        <authorList>
            <person name="Salva-Serra F."/>
            <person name="Engstrom-Jakobsson H."/>
            <person name="Thorell K."/>
            <person name="Jaen-Luchoro D."/>
            <person name="Gonzales-Siles L."/>
            <person name="Karlsson R."/>
            <person name="Yazdan S."/>
            <person name="Boulund F."/>
            <person name="Johnning A."/>
            <person name="Engstrand L."/>
            <person name="Kristiansson E."/>
            <person name="Moore E."/>
        </authorList>
    </citation>
    <scope>NUCLEOTIDE SEQUENCE [LARGE SCALE GENOMIC DNA]</scope>
    <source>
        <strain evidence="1 2">CCUG 54913</strain>
    </source>
</reference>
<dbReference type="AlphaFoldDB" id="A0A1T0CKS7"/>
<gene>
    <name evidence="1" type="ORF">B0680_09065</name>
</gene>
<dbReference type="Proteomes" id="UP000189800">
    <property type="component" value="Unassembled WGS sequence"/>
</dbReference>